<comment type="caution">
    <text evidence="1">The sequence shown here is derived from an EMBL/GenBank/DDBJ whole genome shotgun (WGS) entry which is preliminary data.</text>
</comment>
<sequence length="85" mass="9825">MRRGYWRTPKDVPKDGLPNWFEKEIMTTGLSDPGETLYFPQRVDFGWDFLPKGTRSLLVQPLLKDSDDDDMQMTGEKKGFLILAS</sequence>
<name>A0ACB9NZ75_9MYRT</name>
<organism evidence="1 2">
    <name type="scientific">Melastoma candidum</name>
    <dbReference type="NCBI Taxonomy" id="119954"/>
    <lineage>
        <taxon>Eukaryota</taxon>
        <taxon>Viridiplantae</taxon>
        <taxon>Streptophyta</taxon>
        <taxon>Embryophyta</taxon>
        <taxon>Tracheophyta</taxon>
        <taxon>Spermatophyta</taxon>
        <taxon>Magnoliopsida</taxon>
        <taxon>eudicotyledons</taxon>
        <taxon>Gunneridae</taxon>
        <taxon>Pentapetalae</taxon>
        <taxon>rosids</taxon>
        <taxon>malvids</taxon>
        <taxon>Myrtales</taxon>
        <taxon>Melastomataceae</taxon>
        <taxon>Melastomatoideae</taxon>
        <taxon>Melastomateae</taxon>
        <taxon>Melastoma</taxon>
    </lineage>
</organism>
<reference evidence="2" key="1">
    <citation type="journal article" date="2023" name="Front. Plant Sci.">
        <title>Chromosomal-level genome assembly of Melastoma candidum provides insights into trichome evolution.</title>
        <authorList>
            <person name="Zhong Y."/>
            <person name="Wu W."/>
            <person name="Sun C."/>
            <person name="Zou P."/>
            <person name="Liu Y."/>
            <person name="Dai S."/>
            <person name="Zhou R."/>
        </authorList>
    </citation>
    <scope>NUCLEOTIDE SEQUENCE [LARGE SCALE GENOMIC DNA]</scope>
</reference>
<proteinExistence type="predicted"/>
<gene>
    <name evidence="1" type="ORF">MLD38_025662</name>
</gene>
<evidence type="ECO:0000313" key="2">
    <source>
        <dbReference type="Proteomes" id="UP001057402"/>
    </source>
</evidence>
<keyword evidence="2" id="KW-1185">Reference proteome</keyword>
<accession>A0ACB9NZ75</accession>
<dbReference type="EMBL" id="CM042886">
    <property type="protein sequence ID" value="KAI4340864.1"/>
    <property type="molecule type" value="Genomic_DNA"/>
</dbReference>
<dbReference type="Proteomes" id="UP001057402">
    <property type="component" value="Chromosome 7"/>
</dbReference>
<evidence type="ECO:0000313" key="1">
    <source>
        <dbReference type="EMBL" id="KAI4340864.1"/>
    </source>
</evidence>
<protein>
    <submittedName>
        <fullName evidence="1">Uncharacterized protein</fullName>
    </submittedName>
</protein>